<reference evidence="1 2" key="1">
    <citation type="submission" date="2016-11" db="EMBL/GenBank/DDBJ databases">
        <authorList>
            <person name="Jaros S."/>
            <person name="Januszkiewicz K."/>
            <person name="Wedrychowicz H."/>
        </authorList>
    </citation>
    <scope>NUCLEOTIDE SEQUENCE [LARGE SCALE GENOMIC DNA]</scope>
    <source>
        <strain evidence="1">NVI 5450</strain>
    </source>
</reference>
<dbReference type="EMBL" id="FPLD01000042">
    <property type="protein sequence ID" value="SGY91976.1"/>
    <property type="molecule type" value="Genomic_DNA"/>
</dbReference>
<accession>A0A1K9Z6D0</accession>
<gene>
    <name evidence="1" type="ORF">NVI5450_1309</name>
</gene>
<dbReference type="AlphaFoldDB" id="A0A1K9Z6D0"/>
<sequence>MKMKARFVVECELYQDGKVIRKMIQEFYEERNISVLSDTQKYKKRRQRK</sequence>
<proteinExistence type="predicted"/>
<organism evidence="1 2">
    <name type="scientific">Moritella viscosa</name>
    <dbReference type="NCBI Taxonomy" id="80854"/>
    <lineage>
        <taxon>Bacteria</taxon>
        <taxon>Pseudomonadati</taxon>
        <taxon>Pseudomonadota</taxon>
        <taxon>Gammaproteobacteria</taxon>
        <taxon>Alteromonadales</taxon>
        <taxon>Moritellaceae</taxon>
        <taxon>Moritella</taxon>
    </lineage>
</organism>
<protein>
    <submittedName>
        <fullName evidence="1">Uncharacterized protein</fullName>
    </submittedName>
</protein>
<dbReference type="Proteomes" id="UP000183794">
    <property type="component" value="Unassembled WGS sequence"/>
</dbReference>
<evidence type="ECO:0000313" key="1">
    <source>
        <dbReference type="EMBL" id="SGY91976.1"/>
    </source>
</evidence>
<name>A0A1K9Z6D0_9GAMM</name>
<evidence type="ECO:0000313" key="2">
    <source>
        <dbReference type="Proteomes" id="UP000183794"/>
    </source>
</evidence>